<evidence type="ECO:0000313" key="3">
    <source>
        <dbReference type="EMBL" id="VDL74052.1"/>
    </source>
</evidence>
<dbReference type="OMA" id="CEDRSDR"/>
<feature type="compositionally biased region" description="Basic and acidic residues" evidence="1">
    <location>
        <begin position="226"/>
        <end position="237"/>
    </location>
</feature>
<gene>
    <name evidence="3" type="ORF">NBR_LOCUS10463</name>
</gene>
<dbReference type="WBParaSite" id="NBR_0001046201-mRNA-1">
    <property type="protein sequence ID" value="NBR_0001046201-mRNA-1"/>
    <property type="gene ID" value="NBR_0001046201"/>
</dbReference>
<evidence type="ECO:0000259" key="2">
    <source>
        <dbReference type="Pfam" id="PF24998"/>
    </source>
</evidence>
<feature type="compositionally biased region" description="Basic and acidic residues" evidence="1">
    <location>
        <begin position="1"/>
        <end position="18"/>
    </location>
</feature>
<dbReference type="EMBL" id="UYSL01020322">
    <property type="protein sequence ID" value="VDL74052.1"/>
    <property type="molecule type" value="Genomic_DNA"/>
</dbReference>
<reference evidence="3 4" key="2">
    <citation type="submission" date="2018-11" db="EMBL/GenBank/DDBJ databases">
        <authorList>
            <consortium name="Pathogen Informatics"/>
        </authorList>
    </citation>
    <scope>NUCLEOTIDE SEQUENCE [LARGE SCALE GENOMIC DNA]</scope>
</reference>
<reference evidence="5" key="1">
    <citation type="submission" date="2016-04" db="UniProtKB">
        <authorList>
            <consortium name="WormBaseParasite"/>
        </authorList>
    </citation>
    <scope>IDENTIFICATION</scope>
</reference>
<accession>A0A158QZP4</accession>
<name>A0A158QZP4_NIPBR</name>
<dbReference type="Proteomes" id="UP000271162">
    <property type="component" value="Unassembled WGS sequence"/>
</dbReference>
<protein>
    <submittedName>
        <fullName evidence="5">PH domain-containing protein</fullName>
    </submittedName>
</protein>
<dbReference type="Pfam" id="PF24998">
    <property type="entry name" value="DUF7778"/>
    <property type="match status" value="1"/>
</dbReference>
<proteinExistence type="predicted"/>
<dbReference type="InterPro" id="IPR056680">
    <property type="entry name" value="DUF7778"/>
</dbReference>
<feature type="domain" description="DUF7778" evidence="2">
    <location>
        <begin position="74"/>
        <end position="177"/>
    </location>
</feature>
<evidence type="ECO:0000256" key="1">
    <source>
        <dbReference type="SAM" id="MobiDB-lite"/>
    </source>
</evidence>
<keyword evidence="4" id="KW-1185">Reference proteome</keyword>
<sequence>MVKLFQVERSDVHAKPPSDKNLSMASTLICDEVDSERLRRPSCTLDTEKNTVGTANLIKSKSLNDRVQLPQSLTNAIISSMLQVCFKRKRTFFKRTGRIRILQVCLTDRDELVIYKKKNKGLVLDLGSVKKTLVSTQSFILNDSRRVMICRYRLVFEFGTVNLFFANDLIQKWREAIDGVLDKYGRSGYAKSAEKPNLVTPPHLSAASEHLAQKSDNSAATSTGICEDRSDRDEDRLVPPMRKGYGHSPPPLPVNPPPGLSGTSCVKVPNSKTSRFPISVSQPQLEEPDDVGLPRRPAAQIVEVGSGPYAPTLKKTVASMNFLKPPTIKLSHFSAGSTAEPTPIPKKPPRGLQVNPVQKSPKSASPHRDILVKHPKRRSSARTMPPEQLAELIEQPAQLDNNNQIPGDNQLPESSNTCRRDTVRFSISSHTSVEELEESAAESCRSVKEVDRTQQSGYVVGESDSLLDAQNDDEWWRHSHIA</sequence>
<feature type="compositionally biased region" description="Polar residues" evidence="1">
    <location>
        <begin position="400"/>
        <end position="417"/>
    </location>
</feature>
<dbReference type="PANTHER" id="PTHR36947">
    <property type="entry name" value="PROTEIN CBG04364"/>
    <property type="match status" value="1"/>
</dbReference>
<feature type="compositionally biased region" description="Polar residues" evidence="1">
    <location>
        <begin position="214"/>
        <end position="224"/>
    </location>
</feature>
<evidence type="ECO:0000313" key="4">
    <source>
        <dbReference type="Proteomes" id="UP000271162"/>
    </source>
</evidence>
<feature type="region of interest" description="Disordered" evidence="1">
    <location>
        <begin position="208"/>
        <end position="268"/>
    </location>
</feature>
<dbReference type="PANTHER" id="PTHR36947:SF6">
    <property type="entry name" value="TLDC DOMAIN-CONTAINING PROTEIN"/>
    <property type="match status" value="1"/>
</dbReference>
<dbReference type="AlphaFoldDB" id="A0A158QZP4"/>
<feature type="region of interest" description="Disordered" evidence="1">
    <location>
        <begin position="400"/>
        <end position="419"/>
    </location>
</feature>
<feature type="compositionally biased region" description="Pro residues" evidence="1">
    <location>
        <begin position="248"/>
        <end position="259"/>
    </location>
</feature>
<organism evidence="5">
    <name type="scientific">Nippostrongylus brasiliensis</name>
    <name type="common">Rat hookworm</name>
    <dbReference type="NCBI Taxonomy" id="27835"/>
    <lineage>
        <taxon>Eukaryota</taxon>
        <taxon>Metazoa</taxon>
        <taxon>Ecdysozoa</taxon>
        <taxon>Nematoda</taxon>
        <taxon>Chromadorea</taxon>
        <taxon>Rhabditida</taxon>
        <taxon>Rhabditina</taxon>
        <taxon>Rhabditomorpha</taxon>
        <taxon>Strongyloidea</taxon>
        <taxon>Heligmosomidae</taxon>
        <taxon>Nippostrongylus</taxon>
    </lineage>
</organism>
<evidence type="ECO:0000313" key="5">
    <source>
        <dbReference type="WBParaSite" id="NBR_0001046201-mRNA-1"/>
    </source>
</evidence>
<feature type="region of interest" description="Disordered" evidence="1">
    <location>
        <begin position="333"/>
        <end position="385"/>
    </location>
</feature>
<feature type="region of interest" description="Disordered" evidence="1">
    <location>
        <begin position="1"/>
        <end position="20"/>
    </location>
</feature>
<feature type="region of interest" description="Disordered" evidence="1">
    <location>
        <begin position="453"/>
        <end position="482"/>
    </location>
</feature>